<dbReference type="AlphaFoldDB" id="Q5BQV8"/>
<evidence type="ECO:0000313" key="1">
    <source>
        <dbReference type="EMBL" id="AAX31078.1"/>
    </source>
</evidence>
<organism evidence="1">
    <name type="scientific">Schistosoma japonicum</name>
    <name type="common">Blood fluke</name>
    <dbReference type="NCBI Taxonomy" id="6182"/>
    <lineage>
        <taxon>Eukaryota</taxon>
        <taxon>Metazoa</taxon>
        <taxon>Spiralia</taxon>
        <taxon>Lophotrochozoa</taxon>
        <taxon>Platyhelminthes</taxon>
        <taxon>Trematoda</taxon>
        <taxon>Digenea</taxon>
        <taxon>Strigeidida</taxon>
        <taxon>Schistosomatoidea</taxon>
        <taxon>Schistosomatidae</taxon>
        <taxon>Schistosoma</taxon>
    </lineage>
</organism>
<reference evidence="1" key="1">
    <citation type="submission" date="2005-01" db="EMBL/GenBank/DDBJ databases">
        <authorList>
            <person name="Han Z."/>
        </authorList>
    </citation>
    <scope>NUCLEOTIDE SEQUENCE</scope>
</reference>
<dbReference type="EMBL" id="AY915857">
    <property type="protein sequence ID" value="AAX31078.1"/>
    <property type="molecule type" value="mRNA"/>
</dbReference>
<proteinExistence type="evidence at transcript level"/>
<protein>
    <submittedName>
        <fullName evidence="1">SJCHGC09791 protein</fullName>
    </submittedName>
</protein>
<accession>Q5BQV8</accession>
<reference evidence="1" key="2">
    <citation type="journal article" date="2006" name="PLoS Pathog.">
        <title>New perspectives on host-parasite interplay by comparative transcriptomic and proteomic analyses of Schistosoma japonicum.</title>
        <authorList>
            <person name="Liu F."/>
            <person name="Lu J."/>
            <person name="Hu W."/>
            <person name="Wang S.Y."/>
            <person name="Cui S.J."/>
            <person name="Chi M."/>
            <person name="Yan Q."/>
            <person name="Wang X.R."/>
            <person name="Song H.D."/>
            <person name="Xu X.N."/>
            <person name="Wang J.J."/>
            <person name="Zhang X.L."/>
            <person name="Zhang X."/>
            <person name="Wang Z.Q."/>
            <person name="Xue C.L."/>
            <person name="Brindley P.J."/>
            <person name="McManus D.P."/>
            <person name="Yang P.Y."/>
            <person name="Feng Z."/>
            <person name="Chen Z."/>
            <person name="Han Z.G."/>
        </authorList>
    </citation>
    <scope>NUCLEOTIDE SEQUENCE</scope>
</reference>
<sequence>MYQCNRQAIGMCTLMFNLSGKTRLMVTVSGHRLLCILWCHKISTHICRETHYQHNRFHITILFLKNLIRIRGCRILNRDCFMGHLRTNYVYSMIKR</sequence>
<name>Q5BQV8_SCHJA</name>